<evidence type="ECO:0000313" key="2">
    <source>
        <dbReference type="EMBL" id="KAF2435309.1"/>
    </source>
</evidence>
<dbReference type="EMBL" id="MU007013">
    <property type="protein sequence ID" value="KAF2435309.1"/>
    <property type="molecule type" value="Genomic_DNA"/>
</dbReference>
<feature type="region of interest" description="Disordered" evidence="1">
    <location>
        <begin position="1"/>
        <end position="21"/>
    </location>
</feature>
<organism evidence="2 3">
    <name type="scientific">Tothia fuscella</name>
    <dbReference type="NCBI Taxonomy" id="1048955"/>
    <lineage>
        <taxon>Eukaryota</taxon>
        <taxon>Fungi</taxon>
        <taxon>Dikarya</taxon>
        <taxon>Ascomycota</taxon>
        <taxon>Pezizomycotina</taxon>
        <taxon>Dothideomycetes</taxon>
        <taxon>Pleosporomycetidae</taxon>
        <taxon>Venturiales</taxon>
        <taxon>Cylindrosympodiaceae</taxon>
        <taxon>Tothia</taxon>
    </lineage>
</organism>
<feature type="region of interest" description="Disordered" evidence="1">
    <location>
        <begin position="221"/>
        <end position="243"/>
    </location>
</feature>
<gene>
    <name evidence="2" type="ORF">EJ08DRAFT_645644</name>
</gene>
<proteinExistence type="predicted"/>
<keyword evidence="3" id="KW-1185">Reference proteome</keyword>
<comment type="caution">
    <text evidence="2">The sequence shown here is derived from an EMBL/GenBank/DDBJ whole genome shotgun (WGS) entry which is preliminary data.</text>
</comment>
<dbReference type="AlphaFoldDB" id="A0A9P4NZE7"/>
<name>A0A9P4NZE7_9PEZI</name>
<reference evidence="2" key="1">
    <citation type="journal article" date="2020" name="Stud. Mycol.">
        <title>101 Dothideomycetes genomes: a test case for predicting lifestyles and emergence of pathogens.</title>
        <authorList>
            <person name="Haridas S."/>
            <person name="Albert R."/>
            <person name="Binder M."/>
            <person name="Bloem J."/>
            <person name="Labutti K."/>
            <person name="Salamov A."/>
            <person name="Andreopoulos B."/>
            <person name="Baker S."/>
            <person name="Barry K."/>
            <person name="Bills G."/>
            <person name="Bluhm B."/>
            <person name="Cannon C."/>
            <person name="Castanera R."/>
            <person name="Culley D."/>
            <person name="Daum C."/>
            <person name="Ezra D."/>
            <person name="Gonzalez J."/>
            <person name="Henrissat B."/>
            <person name="Kuo A."/>
            <person name="Liang C."/>
            <person name="Lipzen A."/>
            <person name="Lutzoni F."/>
            <person name="Magnuson J."/>
            <person name="Mondo S."/>
            <person name="Nolan M."/>
            <person name="Ohm R."/>
            <person name="Pangilinan J."/>
            <person name="Park H.-J."/>
            <person name="Ramirez L."/>
            <person name="Alfaro M."/>
            <person name="Sun H."/>
            <person name="Tritt A."/>
            <person name="Yoshinaga Y."/>
            <person name="Zwiers L.-H."/>
            <person name="Turgeon B."/>
            <person name="Goodwin S."/>
            <person name="Spatafora J."/>
            <person name="Crous P."/>
            <person name="Grigoriev I."/>
        </authorList>
    </citation>
    <scope>NUCLEOTIDE SEQUENCE</scope>
    <source>
        <strain evidence="2">CBS 130266</strain>
    </source>
</reference>
<evidence type="ECO:0000313" key="3">
    <source>
        <dbReference type="Proteomes" id="UP000800235"/>
    </source>
</evidence>
<protein>
    <submittedName>
        <fullName evidence="2">Uncharacterized protein</fullName>
    </submittedName>
</protein>
<dbReference type="Proteomes" id="UP000800235">
    <property type="component" value="Unassembled WGS sequence"/>
</dbReference>
<evidence type="ECO:0000256" key="1">
    <source>
        <dbReference type="SAM" id="MobiDB-lite"/>
    </source>
</evidence>
<accession>A0A9P4NZE7</accession>
<feature type="compositionally biased region" description="Basic and acidic residues" evidence="1">
    <location>
        <begin position="221"/>
        <end position="231"/>
    </location>
</feature>
<dbReference type="OrthoDB" id="3795915at2759"/>
<sequence>MKTKRIFTKSAAPNRPKRGAGQDGSLVLEEFYVYFASSLSSWTNDELDGYRSHMNLRFLKYAIENRILITVYPPYSTYSLQPLDLQMATGGLVKILKREFYSLFKRAFDLQLFDPQVVLSRIRTTVKRPSTGTSKSSVSSIFNPQNTQKLRQLIKRVNNSQPSRDVQILSDAFITLATNNACLTTKVEGLTRAGILVLPTLLLQPNKERITNAKKIAQEEEKIRKAEEKPTPKPKRQARPNKVTKQVVVVVESDIEYKQEVQERIWSPQLKRNRRLPQYLKDYDLL</sequence>